<evidence type="ECO:0000313" key="2">
    <source>
        <dbReference type="Proteomes" id="UP000356253"/>
    </source>
</evidence>
<dbReference type="Proteomes" id="UP000356253">
    <property type="component" value="Unassembled WGS sequence"/>
</dbReference>
<dbReference type="EC" id="3.2.1.4" evidence="1"/>
<evidence type="ECO:0000313" key="1">
    <source>
        <dbReference type="EMBL" id="VVV01049.1"/>
    </source>
</evidence>
<keyword evidence="1" id="KW-0326">Glycosidase</keyword>
<sequence length="317" mass="36463">MKYILIFLSIISLALPYKAYAQTPVEENVQLRIEGPHLKNKDGEVLQLKGMSLFWSQWQPKFYSAKTVEILKNDWQCNVLRAAMAVDYEGYLTYPDRELKKVETVIDAAIAEGLYVIVDWHDHHAEDHLEESKKFFAHISKKYGDCPNIIYEIYNEPLEVSWSEVLKPYHTQIIKAIRKNDSNNIIVCGTPSWSQRIDEALKDPIPEENVAYTLHFYADTHRQELRDLAEKAIAGGLPIFVTEYGTTDASGDGIVNEEQTKIWWKLLDNYKISYCNWSVADKDEACSVLKPESSIEDLTKNRKLTTSGRLVKAKLQN</sequence>
<proteinExistence type="predicted"/>
<keyword evidence="2" id="KW-1185">Reference proteome</keyword>
<protein>
    <submittedName>
        <fullName evidence="1">Endoglucanase Z</fullName>
        <ecNumber evidence="1">3.2.1.4</ecNumber>
    </submittedName>
</protein>
<gene>
    <name evidence="1" type="primary">celZ</name>
    <name evidence="1" type="ORF">FVB9532_02327</name>
</gene>
<keyword evidence="1" id="KW-0378">Hydrolase</keyword>
<name>A0AC61Y960_9FLAO</name>
<comment type="caution">
    <text evidence="1">The sequence shown here is derived from an EMBL/GenBank/DDBJ whole genome shotgun (WGS) entry which is preliminary data.</text>
</comment>
<organism evidence="1 2">
    <name type="scientific">Mesonia oceanica</name>
    <dbReference type="NCBI Taxonomy" id="2687242"/>
    <lineage>
        <taxon>Bacteria</taxon>
        <taxon>Pseudomonadati</taxon>
        <taxon>Bacteroidota</taxon>
        <taxon>Flavobacteriia</taxon>
        <taxon>Flavobacteriales</taxon>
        <taxon>Flavobacteriaceae</taxon>
        <taxon>Mesonia</taxon>
    </lineage>
</organism>
<accession>A0AC61Y960</accession>
<reference evidence="1" key="1">
    <citation type="submission" date="2019-09" db="EMBL/GenBank/DDBJ databases">
        <authorList>
            <person name="Rodrigo-Torres L."/>
            <person name="Arahal R. D."/>
            <person name="Lucena T."/>
        </authorList>
    </citation>
    <scope>NUCLEOTIDE SEQUENCE</scope>
    <source>
        <strain evidence="1">ISS653</strain>
    </source>
</reference>
<dbReference type="EMBL" id="CABVMM010000008">
    <property type="protein sequence ID" value="VVV01049.1"/>
    <property type="molecule type" value="Genomic_DNA"/>
</dbReference>